<evidence type="ECO:0000313" key="3">
    <source>
        <dbReference type="WBParaSite" id="nRc.2.0.1.t30105-RA"/>
    </source>
</evidence>
<feature type="chain" id="PRO_5037563228" evidence="1">
    <location>
        <begin position="28"/>
        <end position="436"/>
    </location>
</feature>
<name>A0A915JUR1_ROMCU</name>
<accession>A0A915JUR1</accession>
<keyword evidence="1" id="KW-0732">Signal</keyword>
<evidence type="ECO:0000256" key="1">
    <source>
        <dbReference type="SAM" id="SignalP"/>
    </source>
</evidence>
<reference evidence="3" key="1">
    <citation type="submission" date="2022-11" db="UniProtKB">
        <authorList>
            <consortium name="WormBaseParasite"/>
        </authorList>
    </citation>
    <scope>IDENTIFICATION</scope>
</reference>
<dbReference type="WBParaSite" id="nRc.2.0.1.t30105-RA">
    <property type="protein sequence ID" value="nRc.2.0.1.t30105-RA"/>
    <property type="gene ID" value="nRc.2.0.1.g30105"/>
</dbReference>
<dbReference type="AlphaFoldDB" id="A0A915JUR1"/>
<keyword evidence="2" id="KW-1185">Reference proteome</keyword>
<protein>
    <submittedName>
        <fullName evidence="3">Uncharacterized protein</fullName>
    </submittedName>
</protein>
<dbReference type="Proteomes" id="UP000887565">
    <property type="component" value="Unplaced"/>
</dbReference>
<feature type="signal peptide" evidence="1">
    <location>
        <begin position="1"/>
        <end position="27"/>
    </location>
</feature>
<sequence length="436" mass="47731">MPTDSLPASLQSSELLLALPALLSTSAAPATNSDAHTGSQSTFAANMVIPSKEIASAAPISSPGIVCWNATPHASHNPCHIHLLICQIDNLTRSAKMFICKYPSTRAFQIPIKLGTANAHALIDTSAQSYVLSSGLIKHAFDKQSPQLPICGKIKITDGSILNAHGPVVVMMESTFGEHMIKCVILDDNNNDQCIMGAKFLAPPDIPAILNFKDKYSKIQDVKLRLKVMASVHLHTELFLNTANDNILQEIPKMKRVCFYDDKSNTFSQTEEIQAEQVVRQMHPSPHIHPSWRLEFTELAKPIFLVPQKSVSISPHCQQWLTCTVFPPTTPTIPYVIVQPLTTISITAEFPIKTPIVKVTNGKCPLLLVNSTPNSIKLSPNQLITVAKHMLGRSEICTDCQVATTPPQIVIQLTMNPPPLTTRFHATLTNKNSILP</sequence>
<organism evidence="2 3">
    <name type="scientific">Romanomermis culicivorax</name>
    <name type="common">Nematode worm</name>
    <dbReference type="NCBI Taxonomy" id="13658"/>
    <lineage>
        <taxon>Eukaryota</taxon>
        <taxon>Metazoa</taxon>
        <taxon>Ecdysozoa</taxon>
        <taxon>Nematoda</taxon>
        <taxon>Enoplea</taxon>
        <taxon>Dorylaimia</taxon>
        <taxon>Mermithida</taxon>
        <taxon>Mermithoidea</taxon>
        <taxon>Mermithidae</taxon>
        <taxon>Romanomermis</taxon>
    </lineage>
</organism>
<evidence type="ECO:0000313" key="2">
    <source>
        <dbReference type="Proteomes" id="UP000887565"/>
    </source>
</evidence>
<proteinExistence type="predicted"/>